<organism evidence="1 2">
    <name type="scientific">Paenibacillus donghaensis</name>
    <dbReference type="NCBI Taxonomy" id="414771"/>
    <lineage>
        <taxon>Bacteria</taxon>
        <taxon>Bacillati</taxon>
        <taxon>Bacillota</taxon>
        <taxon>Bacilli</taxon>
        <taxon>Bacillales</taxon>
        <taxon>Paenibacillaceae</taxon>
        <taxon>Paenibacillus</taxon>
    </lineage>
</organism>
<dbReference type="KEGG" id="pdh:B9T62_18935"/>
<evidence type="ECO:0008006" key="3">
    <source>
        <dbReference type="Google" id="ProtNLM"/>
    </source>
</evidence>
<dbReference type="OrthoDB" id="9798935at2"/>
<dbReference type="RefSeq" id="WP_087916682.1">
    <property type="nucleotide sequence ID" value="NZ_CP021780.1"/>
</dbReference>
<dbReference type="AlphaFoldDB" id="A0A2Z2KAN2"/>
<dbReference type="InterPro" id="IPR059180">
    <property type="entry name" value="3D_YorM"/>
</dbReference>
<proteinExistence type="predicted"/>
<dbReference type="CDD" id="cd14667">
    <property type="entry name" value="3D_containing_proteins"/>
    <property type="match status" value="1"/>
</dbReference>
<sequence>MLEIILSLMFAFALSHSNIQNANEIRESNNTIPIERKIVQTVETENEKEAAKVQPKSIVKTEGKWEIYSVSAYTNGYESTQKHKGEKGYGIQANGKRTVEGSSIACPKSMEFGTGVKIKELDNTYVCSDRGSAITEGKLDIYIEDLDRALDFGRQNLHVQIIKKEVD</sequence>
<gene>
    <name evidence="1" type="ORF">B9T62_18935</name>
</gene>
<keyword evidence="2" id="KW-1185">Reference proteome</keyword>
<dbReference type="EMBL" id="CP021780">
    <property type="protein sequence ID" value="ASA22684.1"/>
    <property type="molecule type" value="Genomic_DNA"/>
</dbReference>
<accession>A0A2Z2KAN2</accession>
<dbReference type="Proteomes" id="UP000249890">
    <property type="component" value="Chromosome"/>
</dbReference>
<name>A0A2Z2KAN2_9BACL</name>
<evidence type="ECO:0000313" key="1">
    <source>
        <dbReference type="EMBL" id="ASA22684.1"/>
    </source>
</evidence>
<reference evidence="1 2" key="1">
    <citation type="submission" date="2017-06" db="EMBL/GenBank/DDBJ databases">
        <title>Complete genome sequence of Paenibacillus donghaensis KCTC 13049T isolated from East Sea sediment, South Korea.</title>
        <authorList>
            <person name="Jung B.K."/>
            <person name="Hong S.-J."/>
            <person name="Shin J.-H."/>
        </authorList>
    </citation>
    <scope>NUCLEOTIDE SEQUENCE [LARGE SCALE GENOMIC DNA]</scope>
    <source>
        <strain evidence="1 2">KCTC 13049</strain>
    </source>
</reference>
<protein>
    <recommendedName>
        <fullName evidence="3">3D domain-containing protein</fullName>
    </recommendedName>
</protein>
<evidence type="ECO:0000313" key="2">
    <source>
        <dbReference type="Proteomes" id="UP000249890"/>
    </source>
</evidence>